<dbReference type="GeneID" id="117644753"/>
<dbReference type="RefSeq" id="XP_034240258.1">
    <property type="nucleotide sequence ID" value="XM_034384367.1"/>
</dbReference>
<evidence type="ECO:0000313" key="2">
    <source>
        <dbReference type="RefSeq" id="XP_034240258.1"/>
    </source>
</evidence>
<gene>
    <name evidence="2" type="primary">LOC117644753</name>
</gene>
<dbReference type="OrthoDB" id="8185446at2759"/>
<name>A0A6P8YK60_THRPL</name>
<dbReference type="AlphaFoldDB" id="A0A6P8YK60"/>
<dbReference type="KEGG" id="tpal:117644753"/>
<organism evidence="2">
    <name type="scientific">Thrips palmi</name>
    <name type="common">Melon thrips</name>
    <dbReference type="NCBI Taxonomy" id="161013"/>
    <lineage>
        <taxon>Eukaryota</taxon>
        <taxon>Metazoa</taxon>
        <taxon>Ecdysozoa</taxon>
        <taxon>Arthropoda</taxon>
        <taxon>Hexapoda</taxon>
        <taxon>Insecta</taxon>
        <taxon>Pterygota</taxon>
        <taxon>Neoptera</taxon>
        <taxon>Paraneoptera</taxon>
        <taxon>Thysanoptera</taxon>
        <taxon>Terebrantia</taxon>
        <taxon>Thripoidea</taxon>
        <taxon>Thripidae</taxon>
        <taxon>Thrips</taxon>
    </lineage>
</organism>
<keyword evidence="1" id="KW-1185">Reference proteome</keyword>
<sequence>MRARTKISTSSASSRSSRQKRFIHFPYGSTLRVGLSSKWSTLFDWSGPGAFWTQGFNWGITFDLPNGTQLLAPAGIAGRRRGRRDVYRRIETALDS</sequence>
<reference evidence="2" key="1">
    <citation type="submission" date="2025-08" db="UniProtKB">
        <authorList>
            <consortium name="RefSeq"/>
        </authorList>
    </citation>
    <scope>IDENTIFICATION</scope>
    <source>
        <tissue evidence="2">Total insect</tissue>
    </source>
</reference>
<protein>
    <submittedName>
        <fullName evidence="2">Uncharacterized protein LOC117644753</fullName>
    </submittedName>
</protein>
<evidence type="ECO:0000313" key="1">
    <source>
        <dbReference type="Proteomes" id="UP000515158"/>
    </source>
</evidence>
<dbReference type="Proteomes" id="UP000515158">
    <property type="component" value="Unplaced"/>
</dbReference>
<proteinExistence type="predicted"/>
<dbReference type="InParanoid" id="A0A6P8YK60"/>
<accession>A0A6P8YK60</accession>